<keyword evidence="4" id="KW-0325">Glycoprotein</keyword>
<dbReference type="AlphaFoldDB" id="A0ABD2QCZ4"/>
<dbReference type="PANTHER" id="PTHR11640:SF164">
    <property type="entry name" value="MAM DOMAIN-CONTAINING GLYCOSYLPHOSPHATIDYLINOSITOL ANCHOR PROTEIN 1"/>
    <property type="match status" value="1"/>
</dbReference>
<sequence length="1273" mass="145496">MFWLYSLFLGLQTFSCEPDSKISLRIDLPESPVKIGSQLYLAIFRQDELKNSPNPEAITIQIQNSRKSIEGFWAKALLHCFNSSLDCKQMAPNKTYNQLTMKSFKADWNAKPQNPIIKIKFNDALPGQSSVFTILHEDRLVEVVDFCVEDVPRHIEIADPSVDLWFPFAKPFTLKCNFQNVTPNSKLSLIANKEFTTDHIITEELNHTIIKCCGDTNDFSSHDFVLSQLPPSMDRASLYCSISNNLGTALSKPKIVRFNISGNELIIDYVTREHAQTYTLTVDGDSITVELVLVHVPSFEHSVIPVHEGSDLNVSCPLDKSSGKLALMGLYSFSWSSSVSKHPYIYLKNITRQQNYHECDVDTMNQLEFLKTSTPKWFYFRDALRKDLTHSLYPTKKASLNLHILRELNYYSDRVFLVDIPSKPILSIPVQELKEDQTVKLTCEFVPSEIYLHNYGNVSWFFSNSREDLKIIPPRRTNLLKIDHVYPYMIQIKRLTLEDIGYYGCQFQNSHGRSELAIQRLQLHVAPRGILAKSQQIEIALDSKHNFIASGPECNVEGSPTPTIFWFKETDYNLHPMMRSNCKYCSVVANASSVDWKARSKLLFKLTNDTDSINTLWYHVMRPWSLLNAVRLIAFSRTIRGAYTCKAQNSFGEDHFKTTLTTHLSAFAVKTQPNSEIVLSGDEPLVCEFFSNPRVSKVYWQVLMDGNWIPIQESIFRDKAIAFEEPRPLPPKLWHPNMKVLFEYLHERIDLYNDIHPHPFYHMDKFVHPDDSVSLYSIHKLRLSNIEHGHLPLKFRCSMDNDTRASSIIRLVPHTHALQVEVGELYAAPVDVTWALLSWTLTPPPREQEAAVSVNFEINFDGSSNSMKSLSLNSVLTGYVVNVTSLLPNSTYKWCIAFSSSSNRTCERFTTLPSRLSHVFSSAFVSVDKPATRVLIEKGFHVDHFTKIECRINKTWQPLLFDDYTKVDPDFEVPMQSSVFEINTHFQDDLFRSTGRIYLPYQAETGYFHVPDTAIRFQVSTCVYNGNLASKNFTCTTPQDVLYKVSLVWATVAIVLGTILIIVMLVIIVLIIPYILPTRWTICFFTKKRAIGKTTTSLAAVYEASNKAPAKSICNYMPEPWPSLHSNNPNFCIHGLHLQFCRLCADLSHPSPSSSSLPRRDPSYSRERLSSFSRNLTPPPSPSQLVNTLNNGQHSNAPAQCYLRQSSCPVSCHQQQYVNRKQVPNFFYQNSLPNQQLPPEMPLLHARDYLSSEHESIDLDAFYGQDDCRMTSY</sequence>
<gene>
    <name evidence="10" type="ORF">Ciccas_003922</name>
</gene>
<dbReference type="InterPro" id="IPR007110">
    <property type="entry name" value="Ig-like_dom"/>
</dbReference>
<feature type="signal peptide" evidence="8">
    <location>
        <begin position="1"/>
        <end position="18"/>
    </location>
</feature>
<accession>A0ABD2QCZ4</accession>
<proteinExistence type="predicted"/>
<evidence type="ECO:0000256" key="6">
    <source>
        <dbReference type="SAM" id="MobiDB-lite"/>
    </source>
</evidence>
<feature type="domain" description="Ig-like" evidence="9">
    <location>
        <begin position="421"/>
        <end position="519"/>
    </location>
</feature>
<comment type="subcellular location">
    <subcellularLocation>
        <location evidence="1">Membrane</location>
        <topology evidence="1">Single-pass type I membrane protein</topology>
    </subcellularLocation>
</comment>
<evidence type="ECO:0000256" key="7">
    <source>
        <dbReference type="SAM" id="Phobius"/>
    </source>
</evidence>
<evidence type="ECO:0000256" key="4">
    <source>
        <dbReference type="ARBA" id="ARBA00023180"/>
    </source>
</evidence>
<dbReference type="GO" id="GO:0016020">
    <property type="term" value="C:membrane"/>
    <property type="evidence" value="ECO:0007669"/>
    <property type="project" value="UniProtKB-SubCell"/>
</dbReference>
<evidence type="ECO:0000256" key="1">
    <source>
        <dbReference type="ARBA" id="ARBA00004479"/>
    </source>
</evidence>
<dbReference type="InterPro" id="IPR003599">
    <property type="entry name" value="Ig_sub"/>
</dbReference>
<dbReference type="CDD" id="cd00096">
    <property type="entry name" value="Ig"/>
    <property type="match status" value="1"/>
</dbReference>
<dbReference type="Proteomes" id="UP001626550">
    <property type="component" value="Unassembled WGS sequence"/>
</dbReference>
<evidence type="ECO:0000259" key="9">
    <source>
        <dbReference type="PROSITE" id="PS50835"/>
    </source>
</evidence>
<keyword evidence="3" id="KW-1015">Disulfide bond</keyword>
<dbReference type="EMBL" id="JBJKFK010000385">
    <property type="protein sequence ID" value="KAL3317416.1"/>
    <property type="molecule type" value="Genomic_DNA"/>
</dbReference>
<comment type="caution">
    <text evidence="10">The sequence shown here is derived from an EMBL/GenBank/DDBJ whole genome shotgun (WGS) entry which is preliminary data.</text>
</comment>
<reference evidence="10 11" key="1">
    <citation type="submission" date="2024-11" db="EMBL/GenBank/DDBJ databases">
        <title>Adaptive evolution of stress response genes in parasites aligns with host niche diversity.</title>
        <authorList>
            <person name="Hahn C."/>
            <person name="Resl P."/>
        </authorList>
    </citation>
    <scope>NUCLEOTIDE SEQUENCE [LARGE SCALE GENOMIC DNA]</scope>
    <source>
        <strain evidence="10">EGGRZ-B1_66</strain>
        <tissue evidence="10">Body</tissue>
    </source>
</reference>
<evidence type="ECO:0000313" key="10">
    <source>
        <dbReference type="EMBL" id="KAL3317416.1"/>
    </source>
</evidence>
<evidence type="ECO:0000256" key="5">
    <source>
        <dbReference type="ARBA" id="ARBA00023319"/>
    </source>
</evidence>
<keyword evidence="5" id="KW-0393">Immunoglobulin domain</keyword>
<keyword evidence="11" id="KW-1185">Reference proteome</keyword>
<dbReference type="PROSITE" id="PS50835">
    <property type="entry name" value="IG_LIKE"/>
    <property type="match status" value="2"/>
</dbReference>
<dbReference type="InterPro" id="IPR051275">
    <property type="entry name" value="Cell_adhesion_signaling"/>
</dbReference>
<evidence type="ECO:0000256" key="3">
    <source>
        <dbReference type="ARBA" id="ARBA00023157"/>
    </source>
</evidence>
<keyword evidence="8" id="KW-0732">Signal</keyword>
<dbReference type="InterPro" id="IPR013783">
    <property type="entry name" value="Ig-like_fold"/>
</dbReference>
<evidence type="ECO:0000256" key="2">
    <source>
        <dbReference type="ARBA" id="ARBA00023136"/>
    </source>
</evidence>
<organism evidence="10 11">
    <name type="scientific">Cichlidogyrus casuarinus</name>
    <dbReference type="NCBI Taxonomy" id="1844966"/>
    <lineage>
        <taxon>Eukaryota</taxon>
        <taxon>Metazoa</taxon>
        <taxon>Spiralia</taxon>
        <taxon>Lophotrochozoa</taxon>
        <taxon>Platyhelminthes</taxon>
        <taxon>Monogenea</taxon>
        <taxon>Monopisthocotylea</taxon>
        <taxon>Dactylogyridea</taxon>
        <taxon>Ancyrocephalidae</taxon>
        <taxon>Cichlidogyrus</taxon>
    </lineage>
</organism>
<protein>
    <recommendedName>
        <fullName evidence="9">Ig-like domain-containing protein</fullName>
    </recommendedName>
</protein>
<dbReference type="PANTHER" id="PTHR11640">
    <property type="entry name" value="NEPHRIN"/>
    <property type="match status" value="1"/>
</dbReference>
<feature type="compositionally biased region" description="Basic and acidic residues" evidence="6">
    <location>
        <begin position="1158"/>
        <end position="1169"/>
    </location>
</feature>
<feature type="transmembrane region" description="Helical" evidence="7">
    <location>
        <begin position="1047"/>
        <end position="1076"/>
    </location>
</feature>
<dbReference type="Gene3D" id="2.60.40.10">
    <property type="entry name" value="Immunoglobulins"/>
    <property type="match status" value="2"/>
</dbReference>
<evidence type="ECO:0000256" key="8">
    <source>
        <dbReference type="SAM" id="SignalP"/>
    </source>
</evidence>
<name>A0ABD2QCZ4_9PLAT</name>
<dbReference type="SUPFAM" id="SSF48726">
    <property type="entry name" value="Immunoglobulin"/>
    <property type="match status" value="2"/>
</dbReference>
<keyword evidence="2 7" id="KW-0472">Membrane</keyword>
<feature type="domain" description="Ig-like" evidence="9">
    <location>
        <begin position="554"/>
        <end position="661"/>
    </location>
</feature>
<keyword evidence="7" id="KW-1133">Transmembrane helix</keyword>
<evidence type="ECO:0000313" key="11">
    <source>
        <dbReference type="Proteomes" id="UP001626550"/>
    </source>
</evidence>
<feature type="region of interest" description="Disordered" evidence="6">
    <location>
        <begin position="1149"/>
        <end position="1190"/>
    </location>
</feature>
<feature type="chain" id="PRO_5044827850" description="Ig-like domain-containing protein" evidence="8">
    <location>
        <begin position="19"/>
        <end position="1273"/>
    </location>
</feature>
<dbReference type="InterPro" id="IPR036179">
    <property type="entry name" value="Ig-like_dom_sf"/>
</dbReference>
<keyword evidence="7" id="KW-0812">Transmembrane</keyword>
<dbReference type="SMART" id="SM00409">
    <property type="entry name" value="IG"/>
    <property type="match status" value="2"/>
</dbReference>